<dbReference type="EMBL" id="FQWQ01000001">
    <property type="protein sequence ID" value="SHG90176.1"/>
    <property type="molecule type" value="Genomic_DNA"/>
</dbReference>
<dbReference type="InterPro" id="IPR018764">
    <property type="entry name" value="RskA_C"/>
</dbReference>
<evidence type="ECO:0000256" key="5">
    <source>
        <dbReference type="ARBA" id="ARBA00022989"/>
    </source>
</evidence>
<evidence type="ECO:0000256" key="7">
    <source>
        <dbReference type="ARBA" id="ARBA00029829"/>
    </source>
</evidence>
<evidence type="ECO:0000256" key="4">
    <source>
        <dbReference type="ARBA" id="ARBA00022692"/>
    </source>
</evidence>
<evidence type="ECO:0000256" key="8">
    <source>
        <dbReference type="ARBA" id="ARBA00030803"/>
    </source>
</evidence>
<keyword evidence="12" id="KW-1185">Reference proteome</keyword>
<dbReference type="PANTHER" id="PTHR37461">
    <property type="entry name" value="ANTI-SIGMA-K FACTOR RSKA"/>
    <property type="match status" value="1"/>
</dbReference>
<proteinExistence type="predicted"/>
<sequence length="268" mass="29936">MNIHDYIATGILEAYALGELSEREREEVEKNLAQYPELREELARVEETQERLLMDAAVTPKASIKTNLFALIDKASSTEAKVVAMPSSSIRLWKYAAAASVTIALIASLQAYYYWNKWRASETSLTELTAQNQRMAQDYNRVNQHLDKMENDLKNVVNNPAFKRVMMMGTPNAPQSMAYVYWNESSKEVYLSIQSLKQLSKDNQYQLWAIIDGKPVDAGVFDGDVAGLLKMKDIASGAAAFAVTIEPRGGKPTPTLETMQVMGNVVKV</sequence>
<dbReference type="Proteomes" id="UP000184212">
    <property type="component" value="Unassembled WGS sequence"/>
</dbReference>
<gene>
    <name evidence="11" type="ORF">SAMN04488109_2399</name>
</gene>
<evidence type="ECO:0000256" key="2">
    <source>
        <dbReference type="ARBA" id="ARBA00004236"/>
    </source>
</evidence>
<protein>
    <recommendedName>
        <fullName evidence="8">Regulator of SigK</fullName>
    </recommendedName>
    <alternativeName>
        <fullName evidence="7">Sigma-K anti-sigma factor RskA</fullName>
    </alternativeName>
</protein>
<dbReference type="InterPro" id="IPR051474">
    <property type="entry name" value="Anti-sigma-K/W_factor"/>
</dbReference>
<feature type="coiled-coil region" evidence="9">
    <location>
        <begin position="28"/>
        <end position="55"/>
    </location>
</feature>
<comment type="subcellular location">
    <subcellularLocation>
        <location evidence="2">Cell membrane</location>
    </subcellularLocation>
    <subcellularLocation>
        <location evidence="1">Membrane</location>
        <topology evidence="1">Single-pass membrane protein</topology>
    </subcellularLocation>
</comment>
<evidence type="ECO:0000256" key="6">
    <source>
        <dbReference type="ARBA" id="ARBA00023136"/>
    </source>
</evidence>
<keyword evidence="6" id="KW-0472">Membrane</keyword>
<dbReference type="InterPro" id="IPR041916">
    <property type="entry name" value="Anti_sigma_zinc_sf"/>
</dbReference>
<evidence type="ECO:0000313" key="11">
    <source>
        <dbReference type="EMBL" id="SHG90176.1"/>
    </source>
</evidence>
<evidence type="ECO:0000259" key="10">
    <source>
        <dbReference type="Pfam" id="PF10099"/>
    </source>
</evidence>
<accession>A0A1M5NKR8</accession>
<keyword evidence="9" id="KW-0175">Coiled coil</keyword>
<dbReference type="GO" id="GO:0005886">
    <property type="term" value="C:plasma membrane"/>
    <property type="evidence" value="ECO:0007669"/>
    <property type="project" value="UniProtKB-SubCell"/>
</dbReference>
<dbReference type="STRING" id="947013.SAMN04488109_2399"/>
<dbReference type="GO" id="GO:0016989">
    <property type="term" value="F:sigma factor antagonist activity"/>
    <property type="evidence" value="ECO:0007669"/>
    <property type="project" value="TreeGrafter"/>
</dbReference>
<dbReference type="AlphaFoldDB" id="A0A1M5NKR8"/>
<dbReference type="RefSeq" id="WP_073133936.1">
    <property type="nucleotide sequence ID" value="NZ_FQWQ01000001.1"/>
</dbReference>
<evidence type="ECO:0000256" key="9">
    <source>
        <dbReference type="SAM" id="Coils"/>
    </source>
</evidence>
<feature type="domain" description="Anti-sigma K factor RskA C-terminal" evidence="10">
    <location>
        <begin position="96"/>
        <end position="255"/>
    </location>
</feature>
<dbReference type="Gene3D" id="1.10.10.1320">
    <property type="entry name" value="Anti-sigma factor, zinc-finger domain"/>
    <property type="match status" value="1"/>
</dbReference>
<dbReference type="OrthoDB" id="1420916at2"/>
<evidence type="ECO:0000256" key="3">
    <source>
        <dbReference type="ARBA" id="ARBA00022475"/>
    </source>
</evidence>
<keyword evidence="5" id="KW-1133">Transmembrane helix</keyword>
<evidence type="ECO:0000256" key="1">
    <source>
        <dbReference type="ARBA" id="ARBA00004167"/>
    </source>
</evidence>
<dbReference type="Pfam" id="PF10099">
    <property type="entry name" value="RskA_C"/>
    <property type="match status" value="1"/>
</dbReference>
<organism evidence="11 12">
    <name type="scientific">Chryseolinea serpens</name>
    <dbReference type="NCBI Taxonomy" id="947013"/>
    <lineage>
        <taxon>Bacteria</taxon>
        <taxon>Pseudomonadati</taxon>
        <taxon>Bacteroidota</taxon>
        <taxon>Cytophagia</taxon>
        <taxon>Cytophagales</taxon>
        <taxon>Fulvivirgaceae</taxon>
        <taxon>Chryseolinea</taxon>
    </lineage>
</organism>
<keyword evidence="4" id="KW-0812">Transmembrane</keyword>
<reference evidence="11 12" key="1">
    <citation type="submission" date="2016-11" db="EMBL/GenBank/DDBJ databases">
        <authorList>
            <person name="Jaros S."/>
            <person name="Januszkiewicz K."/>
            <person name="Wedrychowicz H."/>
        </authorList>
    </citation>
    <scope>NUCLEOTIDE SEQUENCE [LARGE SCALE GENOMIC DNA]</scope>
    <source>
        <strain evidence="11 12">DSM 24574</strain>
    </source>
</reference>
<evidence type="ECO:0000313" key="12">
    <source>
        <dbReference type="Proteomes" id="UP000184212"/>
    </source>
</evidence>
<keyword evidence="3" id="KW-1003">Cell membrane</keyword>
<dbReference type="PANTHER" id="PTHR37461:SF1">
    <property type="entry name" value="ANTI-SIGMA-K FACTOR RSKA"/>
    <property type="match status" value="1"/>
</dbReference>
<dbReference type="GO" id="GO:0006417">
    <property type="term" value="P:regulation of translation"/>
    <property type="evidence" value="ECO:0007669"/>
    <property type="project" value="TreeGrafter"/>
</dbReference>
<name>A0A1M5NKR8_9BACT</name>
<feature type="coiled-coil region" evidence="9">
    <location>
        <begin position="125"/>
        <end position="159"/>
    </location>
</feature>